<keyword evidence="2" id="KW-0255">Endonuclease</keyword>
<evidence type="ECO:0000313" key="3">
    <source>
        <dbReference type="Proteomes" id="UP000265845"/>
    </source>
</evidence>
<dbReference type="AlphaFoldDB" id="A0A399RJZ5"/>
<organism evidence="2 3">
    <name type="scientific">Henriciella algicola</name>
    <dbReference type="NCBI Taxonomy" id="1608422"/>
    <lineage>
        <taxon>Bacteria</taxon>
        <taxon>Pseudomonadati</taxon>
        <taxon>Pseudomonadota</taxon>
        <taxon>Alphaproteobacteria</taxon>
        <taxon>Hyphomonadales</taxon>
        <taxon>Hyphomonadaceae</taxon>
        <taxon>Henriciella</taxon>
    </lineage>
</organism>
<accession>A0A399RJZ5</accession>
<dbReference type="GO" id="GO:0008270">
    <property type="term" value="F:zinc ion binding"/>
    <property type="evidence" value="ECO:0007669"/>
    <property type="project" value="InterPro"/>
</dbReference>
<dbReference type="RefSeq" id="WP_119452491.1">
    <property type="nucleotide sequence ID" value="NZ_QWGA01000003.1"/>
</dbReference>
<dbReference type="EMBL" id="QWGA01000003">
    <property type="protein sequence ID" value="RIJ30991.1"/>
    <property type="molecule type" value="Genomic_DNA"/>
</dbReference>
<evidence type="ECO:0000259" key="1">
    <source>
        <dbReference type="SMART" id="SM00507"/>
    </source>
</evidence>
<dbReference type="CDD" id="cd00085">
    <property type="entry name" value="HNHc"/>
    <property type="match status" value="1"/>
</dbReference>
<keyword evidence="2" id="KW-0378">Hydrolase</keyword>
<comment type="caution">
    <text evidence="2">The sequence shown here is derived from an EMBL/GenBank/DDBJ whole genome shotgun (WGS) entry which is preliminary data.</text>
</comment>
<dbReference type="GO" id="GO:0003676">
    <property type="term" value="F:nucleic acid binding"/>
    <property type="evidence" value="ECO:0007669"/>
    <property type="project" value="InterPro"/>
</dbReference>
<name>A0A399RJZ5_9PROT</name>
<protein>
    <submittedName>
        <fullName evidence="2">HNH endonuclease</fullName>
    </submittedName>
</protein>
<dbReference type="GO" id="GO:0004519">
    <property type="term" value="F:endonuclease activity"/>
    <property type="evidence" value="ECO:0007669"/>
    <property type="project" value="UniProtKB-KW"/>
</dbReference>
<gene>
    <name evidence="2" type="ORF">D1222_01600</name>
</gene>
<dbReference type="InterPro" id="IPR002711">
    <property type="entry name" value="HNH"/>
</dbReference>
<keyword evidence="2" id="KW-0540">Nuclease</keyword>
<dbReference type="Proteomes" id="UP000265845">
    <property type="component" value="Unassembled WGS sequence"/>
</dbReference>
<evidence type="ECO:0000313" key="2">
    <source>
        <dbReference type="EMBL" id="RIJ30991.1"/>
    </source>
</evidence>
<keyword evidence="3" id="KW-1185">Reference proteome</keyword>
<dbReference type="InterPro" id="IPR003615">
    <property type="entry name" value="HNH_nuc"/>
</dbReference>
<dbReference type="Gene3D" id="1.10.30.50">
    <property type="match status" value="1"/>
</dbReference>
<dbReference type="Pfam" id="PF01844">
    <property type="entry name" value="HNH"/>
    <property type="match status" value="1"/>
</dbReference>
<sequence>MTAELRPLSRDHFDQLWKAQDGQCALCGKAMPRVRFDVAHASIWKKQRPTFDHIIPKAGGGPDRLENLQLAHAVCNKRKGKRQAGGSDGRVAT</sequence>
<dbReference type="SMART" id="SM00507">
    <property type="entry name" value="HNHc"/>
    <property type="match status" value="1"/>
</dbReference>
<reference evidence="2 3" key="1">
    <citation type="submission" date="2018-08" db="EMBL/GenBank/DDBJ databases">
        <title>Henriciella mobilis sp. nov., isolated from seawater.</title>
        <authorList>
            <person name="Cheng H."/>
            <person name="Wu Y.-H."/>
            <person name="Xu X.-W."/>
            <person name="Guo L.-L."/>
        </authorList>
    </citation>
    <scope>NUCLEOTIDE SEQUENCE [LARGE SCALE GENOMIC DNA]</scope>
    <source>
        <strain evidence="2 3">CCUG67844</strain>
    </source>
</reference>
<proteinExistence type="predicted"/>
<dbReference type="OrthoDB" id="7321232at2"/>
<feature type="domain" description="HNH nuclease" evidence="1">
    <location>
        <begin position="33"/>
        <end position="77"/>
    </location>
</feature>